<keyword evidence="2" id="KW-0732">Signal</keyword>
<dbReference type="GO" id="GO:0030247">
    <property type="term" value="F:polysaccharide binding"/>
    <property type="evidence" value="ECO:0007669"/>
    <property type="project" value="InterPro"/>
</dbReference>
<feature type="domain" description="Wall-associated receptor kinase galacturonan-binding" evidence="3">
    <location>
        <begin position="4"/>
        <end position="48"/>
    </location>
</feature>
<evidence type="ECO:0000313" key="4">
    <source>
        <dbReference type="EMBL" id="KAL0424709.1"/>
    </source>
</evidence>
<accession>A0AAW2V6U9</accession>
<evidence type="ECO:0000256" key="2">
    <source>
        <dbReference type="ARBA" id="ARBA00022729"/>
    </source>
</evidence>
<dbReference type="GO" id="GO:0016020">
    <property type="term" value="C:membrane"/>
    <property type="evidence" value="ECO:0007669"/>
    <property type="project" value="UniProtKB-SubCell"/>
</dbReference>
<dbReference type="PANTHER" id="PTHR33138">
    <property type="entry name" value="OS01G0690200 PROTEIN"/>
    <property type="match status" value="1"/>
</dbReference>
<comment type="subcellular location">
    <subcellularLocation>
        <location evidence="1">Membrane</location>
        <topology evidence="1">Single-pass membrane protein</topology>
    </subcellularLocation>
</comment>
<gene>
    <name evidence="4" type="ORF">Sradi_1005700</name>
</gene>
<dbReference type="AlphaFoldDB" id="A0AAW2V6U9"/>
<protein>
    <submittedName>
        <fullName evidence="4">LEAF RUST 10 DISEASE-RESISTANCE LOCUS RECEPTOR-LIKE PROTEIN KINASE-like 1.2</fullName>
    </submittedName>
</protein>
<dbReference type="InterPro" id="IPR025287">
    <property type="entry name" value="WAK_GUB"/>
</dbReference>
<evidence type="ECO:0000256" key="1">
    <source>
        <dbReference type="ARBA" id="ARBA00004167"/>
    </source>
</evidence>
<proteinExistence type="predicted"/>
<sequence length="227" mass="24823">MFQQQESYCGFPGFVLNCSRDGFPVLNLSGNDYMVENISYRNRSLHVLNAAVLRSDGSSCLPRIRNTSLDSARFDYVNVTGLRLFSNCTTPLPEELLKYKVGCNSSEDGKNWDVALYDKDENLRKALETCDRNVVAPVEGYYVNERIDGMVNLGEELRTGICAELEATIAIHVKIAAAVVALTPLLTSLGVSALTGLIPGVANLVSCSRVCYQDAISLTFDVSPHVS</sequence>
<dbReference type="EMBL" id="JACGWJ010000004">
    <property type="protein sequence ID" value="KAL0424709.1"/>
    <property type="molecule type" value="Genomic_DNA"/>
</dbReference>
<keyword evidence="4" id="KW-0808">Transferase</keyword>
<evidence type="ECO:0000259" key="3">
    <source>
        <dbReference type="Pfam" id="PF13947"/>
    </source>
</evidence>
<comment type="caution">
    <text evidence="4">The sequence shown here is derived from an EMBL/GenBank/DDBJ whole genome shotgun (WGS) entry which is preliminary data.</text>
</comment>
<dbReference type="Pfam" id="PF13947">
    <property type="entry name" value="GUB_WAK_bind"/>
    <property type="match status" value="1"/>
</dbReference>
<dbReference type="PANTHER" id="PTHR33138:SF27">
    <property type="entry name" value="WALL-ASSOCIATED RECEPTOR KINASE C-TERMINAL DOMAIN-CONTAINING PROTEIN"/>
    <property type="match status" value="1"/>
</dbReference>
<reference evidence="4" key="1">
    <citation type="submission" date="2020-06" db="EMBL/GenBank/DDBJ databases">
        <authorList>
            <person name="Li T."/>
            <person name="Hu X."/>
            <person name="Zhang T."/>
            <person name="Song X."/>
            <person name="Zhang H."/>
            <person name="Dai N."/>
            <person name="Sheng W."/>
            <person name="Hou X."/>
            <person name="Wei L."/>
        </authorList>
    </citation>
    <scope>NUCLEOTIDE SEQUENCE</scope>
    <source>
        <strain evidence="4">G02</strain>
        <tissue evidence="4">Leaf</tissue>
    </source>
</reference>
<keyword evidence="4" id="KW-0418">Kinase</keyword>
<keyword evidence="4" id="KW-0675">Receptor</keyword>
<reference evidence="4" key="2">
    <citation type="journal article" date="2024" name="Plant">
        <title>Genomic evolution and insights into agronomic trait innovations of Sesamum species.</title>
        <authorList>
            <person name="Miao H."/>
            <person name="Wang L."/>
            <person name="Qu L."/>
            <person name="Liu H."/>
            <person name="Sun Y."/>
            <person name="Le M."/>
            <person name="Wang Q."/>
            <person name="Wei S."/>
            <person name="Zheng Y."/>
            <person name="Lin W."/>
            <person name="Duan Y."/>
            <person name="Cao H."/>
            <person name="Xiong S."/>
            <person name="Wang X."/>
            <person name="Wei L."/>
            <person name="Li C."/>
            <person name="Ma Q."/>
            <person name="Ju M."/>
            <person name="Zhao R."/>
            <person name="Li G."/>
            <person name="Mu C."/>
            <person name="Tian Q."/>
            <person name="Mei H."/>
            <person name="Zhang T."/>
            <person name="Gao T."/>
            <person name="Zhang H."/>
        </authorList>
    </citation>
    <scope>NUCLEOTIDE SEQUENCE</scope>
    <source>
        <strain evidence="4">G02</strain>
    </source>
</reference>
<organism evidence="4">
    <name type="scientific">Sesamum radiatum</name>
    <name type="common">Black benniseed</name>
    <dbReference type="NCBI Taxonomy" id="300843"/>
    <lineage>
        <taxon>Eukaryota</taxon>
        <taxon>Viridiplantae</taxon>
        <taxon>Streptophyta</taxon>
        <taxon>Embryophyta</taxon>
        <taxon>Tracheophyta</taxon>
        <taxon>Spermatophyta</taxon>
        <taxon>Magnoliopsida</taxon>
        <taxon>eudicotyledons</taxon>
        <taxon>Gunneridae</taxon>
        <taxon>Pentapetalae</taxon>
        <taxon>asterids</taxon>
        <taxon>lamiids</taxon>
        <taxon>Lamiales</taxon>
        <taxon>Pedaliaceae</taxon>
        <taxon>Sesamum</taxon>
    </lineage>
</organism>
<name>A0AAW2V6U9_SESRA</name>
<dbReference type="GO" id="GO:0016301">
    <property type="term" value="F:kinase activity"/>
    <property type="evidence" value="ECO:0007669"/>
    <property type="project" value="UniProtKB-KW"/>
</dbReference>